<reference evidence="1" key="1">
    <citation type="submission" date="2022-05" db="EMBL/GenBank/DDBJ databases">
        <title>Brevundimonas albigilva TT17 genome sequence.</title>
        <authorList>
            <person name="Lee K."/>
            <person name="Son H."/>
        </authorList>
    </citation>
    <scope>NUCLEOTIDE SEQUENCE</scope>
    <source>
        <strain evidence="1">TT17</strain>
    </source>
</reference>
<keyword evidence="2" id="KW-1185">Reference proteome</keyword>
<gene>
    <name evidence="1" type="ORF">M8231_10250</name>
</gene>
<name>A0ABY4SKM5_9CAUL</name>
<dbReference type="RefSeq" id="WP_250201416.1">
    <property type="nucleotide sequence ID" value="NZ_CP097649.1"/>
</dbReference>
<accession>A0ABY4SKM5</accession>
<organism evidence="1 2">
    <name type="scientific">Brevundimonas albigilva</name>
    <dbReference type="NCBI Taxonomy" id="1312364"/>
    <lineage>
        <taxon>Bacteria</taxon>
        <taxon>Pseudomonadati</taxon>
        <taxon>Pseudomonadota</taxon>
        <taxon>Alphaproteobacteria</taxon>
        <taxon>Caulobacterales</taxon>
        <taxon>Caulobacteraceae</taxon>
        <taxon>Brevundimonas</taxon>
    </lineage>
</organism>
<evidence type="ECO:0000313" key="1">
    <source>
        <dbReference type="EMBL" id="URI14206.1"/>
    </source>
</evidence>
<protein>
    <submittedName>
        <fullName evidence="1">Uncharacterized protein</fullName>
    </submittedName>
</protein>
<dbReference type="Proteomes" id="UP001055429">
    <property type="component" value="Chromosome"/>
</dbReference>
<sequence length="90" mass="9855">MLFTALAHLMLQSPAPVPEIAWDAPAPAVAEVAAPRPEGAPVPQWALTDPFGYERARCNPMVRATPRWTSARARSEAPWPRLWATICPTP</sequence>
<dbReference type="EMBL" id="CP097649">
    <property type="protein sequence ID" value="URI14206.1"/>
    <property type="molecule type" value="Genomic_DNA"/>
</dbReference>
<proteinExistence type="predicted"/>
<evidence type="ECO:0000313" key="2">
    <source>
        <dbReference type="Proteomes" id="UP001055429"/>
    </source>
</evidence>